<keyword evidence="5 7" id="KW-1133">Transmembrane helix</keyword>
<evidence type="ECO:0000313" key="10">
    <source>
        <dbReference type="Proteomes" id="UP000433577"/>
    </source>
</evidence>
<dbReference type="GO" id="GO:0005886">
    <property type="term" value="C:plasma membrane"/>
    <property type="evidence" value="ECO:0007669"/>
    <property type="project" value="UniProtKB-SubCell"/>
</dbReference>
<feature type="transmembrane region" description="Helical" evidence="7">
    <location>
        <begin position="7"/>
        <end position="27"/>
    </location>
</feature>
<dbReference type="Proteomes" id="UP000433577">
    <property type="component" value="Chromosome 4"/>
</dbReference>
<feature type="transmembrane region" description="Helical" evidence="7">
    <location>
        <begin position="179"/>
        <end position="201"/>
    </location>
</feature>
<comment type="similarity">
    <text evidence="2 7">Belongs to the FliR/MopE/SpaR family.</text>
</comment>
<evidence type="ECO:0000256" key="8">
    <source>
        <dbReference type="SAM" id="MobiDB-lite"/>
    </source>
</evidence>
<dbReference type="InterPro" id="IPR002010">
    <property type="entry name" value="T3SS_IM_R"/>
</dbReference>
<dbReference type="NCBIfam" id="TIGR01401">
    <property type="entry name" value="fliR_like_III"/>
    <property type="match status" value="1"/>
</dbReference>
<name>A0A7Z2JIE6_9BURK</name>
<dbReference type="PRINTS" id="PR00953">
    <property type="entry name" value="TYPE3IMRPROT"/>
</dbReference>
<dbReference type="EMBL" id="CP046916">
    <property type="protein sequence ID" value="QGZ66832.1"/>
    <property type="molecule type" value="Genomic_DNA"/>
</dbReference>
<evidence type="ECO:0000256" key="2">
    <source>
        <dbReference type="ARBA" id="ARBA00009772"/>
    </source>
</evidence>
<keyword evidence="3 7" id="KW-1003">Cell membrane</keyword>
<feature type="region of interest" description="Disordered" evidence="8">
    <location>
        <begin position="255"/>
        <end position="278"/>
    </location>
</feature>
<feature type="transmembrane region" description="Helical" evidence="7">
    <location>
        <begin position="39"/>
        <end position="60"/>
    </location>
</feature>
<feature type="transmembrane region" description="Helical" evidence="7">
    <location>
        <begin position="72"/>
        <end position="89"/>
    </location>
</feature>
<organism evidence="9 10">
    <name type="scientific">Paraburkholderia acidisoli</name>
    <dbReference type="NCBI Taxonomy" id="2571748"/>
    <lineage>
        <taxon>Bacteria</taxon>
        <taxon>Pseudomonadati</taxon>
        <taxon>Pseudomonadota</taxon>
        <taxon>Betaproteobacteria</taxon>
        <taxon>Burkholderiales</taxon>
        <taxon>Burkholderiaceae</taxon>
        <taxon>Paraburkholderia</taxon>
    </lineage>
</organism>
<proteinExistence type="inferred from homology"/>
<dbReference type="InterPro" id="IPR006304">
    <property type="entry name" value="T3SS_SpaR/YscT"/>
</dbReference>
<evidence type="ECO:0000256" key="7">
    <source>
        <dbReference type="RuleBase" id="RU362072"/>
    </source>
</evidence>
<dbReference type="OrthoDB" id="9153610at2"/>
<protein>
    <submittedName>
        <fullName evidence="9">EscT/YscT/HrcT family type III secretion system export apparatus protein</fullName>
    </submittedName>
</protein>
<feature type="transmembrane region" description="Helical" evidence="7">
    <location>
        <begin position="216"/>
        <end position="234"/>
    </location>
</feature>
<evidence type="ECO:0000256" key="3">
    <source>
        <dbReference type="ARBA" id="ARBA00022475"/>
    </source>
</evidence>
<evidence type="ECO:0000256" key="1">
    <source>
        <dbReference type="ARBA" id="ARBA00004651"/>
    </source>
</evidence>
<reference evidence="9 10" key="1">
    <citation type="submission" date="2019-12" db="EMBL/GenBank/DDBJ databases">
        <title>Paraburkholderia acidiphila 7Q-K02 sp. nov and Paraburkholderia acidisoli DHF22 sp. nov., two strains isolated from forest soil.</title>
        <authorList>
            <person name="Gao Z."/>
            <person name="Qiu L."/>
        </authorList>
    </citation>
    <scope>NUCLEOTIDE SEQUENCE [LARGE SCALE GENOMIC DNA]</scope>
    <source>
        <strain evidence="9 10">DHF22</strain>
    </source>
</reference>
<keyword evidence="6 7" id="KW-0472">Membrane</keyword>
<keyword evidence="10" id="KW-1185">Reference proteome</keyword>
<dbReference type="AlphaFoldDB" id="A0A7Z2JIE6"/>
<sequence>MLVQDLMVLGVCSIRLFVIMTLFPPTADGTLQGPVRNGVALIFSFYIALAQPADFASTLTGTTLLITGLREALIGTVMGFAASTVFWVAESAGMYLDSLTGYNNAQITNPLRSEKSTPSGTLMSQLAIVAFWTLGGMNFMLQALYESYQWWPVASPGPLDTDFLEVFVLRQTDTLMEMIAKLAAPLLFVMVLIDLGVNIAAKSAQKLELGALSQPIKGAVAVVLLALFAGIFVNEVRDHLDLRMFAAQMREASGIQGTHKAPPRPGAHEDAASSTLLK</sequence>
<dbReference type="KEGG" id="pacs:FAZ98_28635"/>
<evidence type="ECO:0000256" key="4">
    <source>
        <dbReference type="ARBA" id="ARBA00022692"/>
    </source>
</evidence>
<comment type="subcellular location">
    <subcellularLocation>
        <location evidence="1 7">Cell membrane</location>
        <topology evidence="1 7">Multi-pass membrane protein</topology>
    </subcellularLocation>
</comment>
<feature type="transmembrane region" description="Helical" evidence="7">
    <location>
        <begin position="122"/>
        <end position="141"/>
    </location>
</feature>
<dbReference type="Pfam" id="PF01311">
    <property type="entry name" value="Bac_export_1"/>
    <property type="match status" value="1"/>
</dbReference>
<dbReference type="PANTHER" id="PTHR30065:SF1">
    <property type="entry name" value="SURFACE PRESENTATION OF ANTIGENS PROTEIN SPAR"/>
    <property type="match status" value="1"/>
</dbReference>
<accession>A0A7Z2JIE6</accession>
<evidence type="ECO:0000313" key="9">
    <source>
        <dbReference type="EMBL" id="QGZ66832.1"/>
    </source>
</evidence>
<keyword evidence="4 7" id="KW-0812">Transmembrane</keyword>
<dbReference type="PANTHER" id="PTHR30065">
    <property type="entry name" value="FLAGELLAR BIOSYNTHETIC PROTEIN FLIR"/>
    <property type="match status" value="1"/>
</dbReference>
<gene>
    <name evidence="9" type="ORF">FAZ98_28635</name>
</gene>
<dbReference type="GO" id="GO:0006605">
    <property type="term" value="P:protein targeting"/>
    <property type="evidence" value="ECO:0007669"/>
    <property type="project" value="UniProtKB-UniRule"/>
</dbReference>
<evidence type="ECO:0000256" key="5">
    <source>
        <dbReference type="ARBA" id="ARBA00022989"/>
    </source>
</evidence>
<evidence type="ECO:0000256" key="6">
    <source>
        <dbReference type="ARBA" id="ARBA00023136"/>
    </source>
</evidence>